<accession>A0A2X7FYK9</accession>
<geneLocation type="plasmid" evidence="3">
    <name>pNCYU-26-73-8</name>
</geneLocation>
<gene>
    <name evidence="3" type="ORF">FTV93_30550</name>
    <name evidence="2" type="ORF">GNW61_26815</name>
    <name evidence="1" type="ORF">GOP25_27020</name>
</gene>
<dbReference type="Pfam" id="PF09926">
    <property type="entry name" value="DUF2158"/>
    <property type="match status" value="1"/>
</dbReference>
<evidence type="ECO:0000313" key="2">
    <source>
        <dbReference type="EMBL" id="EFH6652287.1"/>
    </source>
</evidence>
<organism evidence="1 6">
    <name type="scientific">Escherichia coli</name>
    <dbReference type="NCBI Taxonomy" id="562"/>
    <lineage>
        <taxon>Bacteria</taxon>
        <taxon>Pseudomonadati</taxon>
        <taxon>Pseudomonadota</taxon>
        <taxon>Gammaproteobacteria</taxon>
        <taxon>Enterobacterales</taxon>
        <taxon>Enterobacteriaceae</taxon>
        <taxon>Escherichia</taxon>
    </lineage>
</organism>
<evidence type="ECO:0000313" key="5">
    <source>
        <dbReference type="Proteomes" id="UP000530628"/>
    </source>
</evidence>
<dbReference type="EMBL" id="AASWIS010000089">
    <property type="protein sequence ID" value="EFH5895768.1"/>
    <property type="molecule type" value="Genomic_DNA"/>
</dbReference>
<geneLocation type="plasmid" evidence="4">
    <name>pncyu-26-73-8</name>
</geneLocation>
<reference evidence="1 6" key="3">
    <citation type="submission" date="2019-12" db="EMBL/GenBank/DDBJ databases">
        <authorList>
            <consortium name="GenomeTrakr network: Whole genome sequencing for foodborne pathogen traceback"/>
        </authorList>
    </citation>
    <scope>NUCLEOTIDE SEQUENCE [LARGE SCALE GENOMIC DNA]</scope>
    <source>
        <strain evidence="2 5">PSU-2072</strain>
        <strain evidence="1 6">PSU-2243</strain>
    </source>
</reference>
<sequence length="61" mass="6998">MPFNIGDIVYLKSESKAMTVIGYGSSQNNGYIDLANCAWLDKDNRYCQILFLFQTIEKRIS</sequence>
<dbReference type="Proteomes" id="UP000531813">
    <property type="component" value="Unassembled WGS sequence"/>
</dbReference>
<evidence type="ECO:0000313" key="1">
    <source>
        <dbReference type="EMBL" id="EFH5895768.1"/>
    </source>
</evidence>
<protein>
    <submittedName>
        <fullName evidence="1">DUF2158 domain-containing protein</fullName>
    </submittedName>
</protein>
<name>A0A2X7FYK9_ECOLX</name>
<dbReference type="EMBL" id="AASWOY010000155">
    <property type="protein sequence ID" value="EFH6652287.1"/>
    <property type="molecule type" value="Genomic_DNA"/>
</dbReference>
<evidence type="ECO:0000313" key="4">
    <source>
        <dbReference type="Proteomes" id="UP000321299"/>
    </source>
</evidence>
<keyword evidence="3" id="KW-0614">Plasmid</keyword>
<evidence type="ECO:0000313" key="6">
    <source>
        <dbReference type="Proteomes" id="UP000531813"/>
    </source>
</evidence>
<proteinExistence type="predicted"/>
<evidence type="ECO:0000313" key="3">
    <source>
        <dbReference type="EMBL" id="QED76697.1"/>
    </source>
</evidence>
<dbReference type="RefSeq" id="WP_071597763.1">
    <property type="nucleotide sequence ID" value="NZ_BKBZ01000147.1"/>
</dbReference>
<dbReference type="Proteomes" id="UP000530628">
    <property type="component" value="Unassembled WGS sequence"/>
</dbReference>
<reference evidence="3 4" key="2">
    <citation type="submission" date="2019-08" db="EMBL/GenBank/DDBJ databases">
        <authorList>
            <person name="Chen F.-J."/>
            <person name="Wu H.-C."/>
            <person name="Liao Y.-C."/>
            <person name="Kuo S.-C."/>
        </authorList>
    </citation>
    <scope>NUCLEOTIDE SEQUENCE [LARGE SCALE GENOMIC DNA]</scope>
    <source>
        <strain evidence="3 4">NCYU-26-73</strain>
        <plasmid evidence="3">pNCYU-26-73-8</plasmid>
        <plasmid evidence="4">pncyu-26-73-8</plasmid>
    </source>
</reference>
<dbReference type="AlphaFoldDB" id="A0A2X7FYK9"/>
<dbReference type="Proteomes" id="UP000321299">
    <property type="component" value="Plasmid pNCYU-26-73-8"/>
</dbReference>
<dbReference type="EMBL" id="CP042623">
    <property type="protein sequence ID" value="QED76697.1"/>
    <property type="molecule type" value="Genomic_DNA"/>
</dbReference>
<dbReference type="InterPro" id="IPR019226">
    <property type="entry name" value="DUF2158"/>
</dbReference>
<reference evidence="3 4" key="1">
    <citation type="submission" date="2019-08" db="EMBL/GenBank/DDBJ databases">
        <title>Plasmid- and chromosome-located mcr-3 in mcr-1-positive Escherichia coli from diseased swine, Taiwan.</title>
        <authorList>
            <person name="Hsu C.-Y."/>
            <person name="Huang W.-C."/>
            <person name="Lauderdale T.-L."/>
        </authorList>
    </citation>
    <scope>NUCLEOTIDE SEQUENCE [LARGE SCALE GENOMIC DNA]</scope>
    <source>
        <strain evidence="3 4">NCYU-26-73</strain>
        <plasmid evidence="4">pncyu-26-73-8</plasmid>
        <plasmid evidence="3">pNCYU-26-73-8</plasmid>
    </source>
</reference>